<reference evidence="1 2" key="1">
    <citation type="submission" date="2015-07" db="EMBL/GenBank/DDBJ databases">
        <title>The genome of Habropoda laboriosa.</title>
        <authorList>
            <person name="Pan H."/>
            <person name="Kapheim K."/>
        </authorList>
    </citation>
    <scope>NUCLEOTIDE SEQUENCE [LARGE SCALE GENOMIC DNA]</scope>
    <source>
        <strain evidence="1">0110345459</strain>
    </source>
</reference>
<gene>
    <name evidence="1" type="ORF">WH47_09789</name>
</gene>
<evidence type="ECO:0000313" key="2">
    <source>
        <dbReference type="Proteomes" id="UP000053825"/>
    </source>
</evidence>
<organism evidence="1 2">
    <name type="scientific">Habropoda laboriosa</name>
    <dbReference type="NCBI Taxonomy" id="597456"/>
    <lineage>
        <taxon>Eukaryota</taxon>
        <taxon>Metazoa</taxon>
        <taxon>Ecdysozoa</taxon>
        <taxon>Arthropoda</taxon>
        <taxon>Hexapoda</taxon>
        <taxon>Insecta</taxon>
        <taxon>Pterygota</taxon>
        <taxon>Neoptera</taxon>
        <taxon>Endopterygota</taxon>
        <taxon>Hymenoptera</taxon>
        <taxon>Apocrita</taxon>
        <taxon>Aculeata</taxon>
        <taxon>Apoidea</taxon>
        <taxon>Anthophila</taxon>
        <taxon>Apidae</taxon>
        <taxon>Habropoda</taxon>
    </lineage>
</organism>
<accession>A0A0L7QJ03</accession>
<proteinExistence type="predicted"/>
<dbReference type="Proteomes" id="UP000053825">
    <property type="component" value="Unassembled WGS sequence"/>
</dbReference>
<name>A0A0L7QJ03_9HYME</name>
<sequence>MSDGEAYMVVVQRSLLVKAYSQWYIPNATRYVYLASLVKGDRAGGTGIYIYNLEGDLVGGIRRDSNNVLWRIGRKGKHTVDCEIITTDSYLLQTIEKMVGAKLNHEMVNAALQKKQSEQAGQSSYKIPVTNYDEFKKNYDKPGVFLLGNDSVGLFGVGFVSPTADRTWIVPAENGHALYMDAMPDATTNLGFKYNDTTGDLIHPFTGKVVLNFHNVPTA</sequence>
<keyword evidence="2" id="KW-1185">Reference proteome</keyword>
<evidence type="ECO:0000313" key="1">
    <source>
        <dbReference type="EMBL" id="KOC58550.1"/>
    </source>
</evidence>
<dbReference type="AlphaFoldDB" id="A0A0L7QJ03"/>
<protein>
    <submittedName>
        <fullName evidence="1">Uncharacterized protein</fullName>
    </submittedName>
</protein>
<dbReference type="EMBL" id="KQ415617">
    <property type="protein sequence ID" value="KOC58550.1"/>
    <property type="molecule type" value="Genomic_DNA"/>
</dbReference>